<proteinExistence type="predicted"/>
<dbReference type="Proteomes" id="UP000276133">
    <property type="component" value="Unassembled WGS sequence"/>
</dbReference>
<sequence length="127" mass="14873">MGKISVFAEKSRDNSHRRQLELFNFNSVLNKLGLGKVTILILYKLVNLFNSFQTISIGFRFGRIIVLMKNYDELNEAEYLKSSDFCLGIRDSKFVNNSLIRTISLEKYIQKFIKPVRRNPSMLEQFL</sequence>
<organism evidence="1 2">
    <name type="scientific">Brachionus plicatilis</name>
    <name type="common">Marine rotifer</name>
    <name type="synonym">Brachionus muelleri</name>
    <dbReference type="NCBI Taxonomy" id="10195"/>
    <lineage>
        <taxon>Eukaryota</taxon>
        <taxon>Metazoa</taxon>
        <taxon>Spiralia</taxon>
        <taxon>Gnathifera</taxon>
        <taxon>Rotifera</taxon>
        <taxon>Eurotatoria</taxon>
        <taxon>Monogononta</taxon>
        <taxon>Pseudotrocha</taxon>
        <taxon>Ploima</taxon>
        <taxon>Brachionidae</taxon>
        <taxon>Brachionus</taxon>
    </lineage>
</organism>
<evidence type="ECO:0000313" key="1">
    <source>
        <dbReference type="EMBL" id="RNA10671.1"/>
    </source>
</evidence>
<comment type="caution">
    <text evidence="1">The sequence shown here is derived from an EMBL/GenBank/DDBJ whole genome shotgun (WGS) entry which is preliminary data.</text>
</comment>
<accession>A0A3M7QI05</accession>
<name>A0A3M7QI05_BRAPC</name>
<dbReference type="EMBL" id="REGN01006136">
    <property type="protein sequence ID" value="RNA10671.1"/>
    <property type="molecule type" value="Genomic_DNA"/>
</dbReference>
<protein>
    <submittedName>
        <fullName evidence="1">Uncharacterized protein</fullName>
    </submittedName>
</protein>
<evidence type="ECO:0000313" key="2">
    <source>
        <dbReference type="Proteomes" id="UP000276133"/>
    </source>
</evidence>
<dbReference type="AlphaFoldDB" id="A0A3M7QI05"/>
<reference evidence="1 2" key="1">
    <citation type="journal article" date="2018" name="Sci. Rep.">
        <title>Genomic signatures of local adaptation to the degree of environmental predictability in rotifers.</title>
        <authorList>
            <person name="Franch-Gras L."/>
            <person name="Hahn C."/>
            <person name="Garcia-Roger E.M."/>
            <person name="Carmona M.J."/>
            <person name="Serra M."/>
            <person name="Gomez A."/>
        </authorList>
    </citation>
    <scope>NUCLEOTIDE SEQUENCE [LARGE SCALE GENOMIC DNA]</scope>
    <source>
        <strain evidence="1">HYR1</strain>
    </source>
</reference>
<gene>
    <name evidence="1" type="ORF">BpHYR1_026963</name>
</gene>
<keyword evidence="2" id="KW-1185">Reference proteome</keyword>